<sequence>MEPRPFTLMHFWNILKEEPKDSNTVQQDGSADQAGGSMGKRPLGRDAAKKKKKANSSSSGRSVEYANKFHDLSLKKLSYLKDLDDDRRNKMARLVEIEEEKCCTMRLHQEHQLALEERKLRLQEEETEIRRREAEEERERQRRAEEEEMERWRRADEERILGVDLDACPPALRQYYQELQSQILDR</sequence>
<evidence type="ECO:0000259" key="2">
    <source>
        <dbReference type="Pfam" id="PF14303"/>
    </source>
</evidence>
<dbReference type="Pfam" id="PF14303">
    <property type="entry name" value="NAM-associated"/>
    <property type="match status" value="1"/>
</dbReference>
<feature type="region of interest" description="Disordered" evidence="1">
    <location>
        <begin position="18"/>
        <end position="65"/>
    </location>
</feature>
<organism evidence="3 4">
    <name type="scientific">Dichanthelium oligosanthes</name>
    <dbReference type="NCBI Taxonomy" id="888268"/>
    <lineage>
        <taxon>Eukaryota</taxon>
        <taxon>Viridiplantae</taxon>
        <taxon>Streptophyta</taxon>
        <taxon>Embryophyta</taxon>
        <taxon>Tracheophyta</taxon>
        <taxon>Spermatophyta</taxon>
        <taxon>Magnoliopsida</taxon>
        <taxon>Liliopsida</taxon>
        <taxon>Poales</taxon>
        <taxon>Poaceae</taxon>
        <taxon>PACMAD clade</taxon>
        <taxon>Panicoideae</taxon>
        <taxon>Panicodae</taxon>
        <taxon>Paniceae</taxon>
        <taxon>Dichantheliinae</taxon>
        <taxon>Dichanthelium</taxon>
    </lineage>
</organism>
<keyword evidence="4" id="KW-1185">Reference proteome</keyword>
<accession>A0A1E5WDY0</accession>
<proteinExistence type="predicted"/>
<evidence type="ECO:0000313" key="3">
    <source>
        <dbReference type="EMBL" id="OEL35603.1"/>
    </source>
</evidence>
<gene>
    <name evidence="3" type="ORF">BAE44_0003378</name>
</gene>
<feature type="domain" description="No apical meristem-associated C-terminal" evidence="2">
    <location>
        <begin position="4"/>
        <end position="183"/>
    </location>
</feature>
<dbReference type="EMBL" id="LWDX02011630">
    <property type="protein sequence ID" value="OEL35603.1"/>
    <property type="molecule type" value="Genomic_DNA"/>
</dbReference>
<reference evidence="3 4" key="1">
    <citation type="submission" date="2016-09" db="EMBL/GenBank/DDBJ databases">
        <title>The draft genome of Dichanthelium oligosanthes: A C3 panicoid grass species.</title>
        <authorList>
            <person name="Studer A.J."/>
            <person name="Schnable J.C."/>
            <person name="Brutnell T.P."/>
        </authorList>
    </citation>
    <scope>NUCLEOTIDE SEQUENCE [LARGE SCALE GENOMIC DNA]</scope>
    <source>
        <strain evidence="4">cv. Kellogg 1175</strain>
        <tissue evidence="3">Leaf</tissue>
    </source>
</reference>
<dbReference type="InterPro" id="IPR029466">
    <property type="entry name" value="NAM-associated_C"/>
</dbReference>
<name>A0A1E5WDY0_9POAL</name>
<dbReference type="STRING" id="888268.A0A1E5WDY0"/>
<dbReference type="AlphaFoldDB" id="A0A1E5WDY0"/>
<dbReference type="Proteomes" id="UP000095767">
    <property type="component" value="Unassembled WGS sequence"/>
</dbReference>
<comment type="caution">
    <text evidence="3">The sequence shown here is derived from an EMBL/GenBank/DDBJ whole genome shotgun (WGS) entry which is preliminary data.</text>
</comment>
<feature type="region of interest" description="Disordered" evidence="1">
    <location>
        <begin position="126"/>
        <end position="149"/>
    </location>
</feature>
<feature type="non-terminal residue" evidence="3">
    <location>
        <position position="186"/>
    </location>
</feature>
<protein>
    <recommendedName>
        <fullName evidence="2">No apical meristem-associated C-terminal domain-containing protein</fullName>
    </recommendedName>
</protein>
<evidence type="ECO:0000313" key="4">
    <source>
        <dbReference type="Proteomes" id="UP000095767"/>
    </source>
</evidence>
<evidence type="ECO:0000256" key="1">
    <source>
        <dbReference type="SAM" id="MobiDB-lite"/>
    </source>
</evidence>